<protein>
    <submittedName>
        <fullName evidence="1">Uncharacterized protein</fullName>
    </submittedName>
</protein>
<organism evidence="1 2">
    <name type="scientific">Russula earlei</name>
    <dbReference type="NCBI Taxonomy" id="71964"/>
    <lineage>
        <taxon>Eukaryota</taxon>
        <taxon>Fungi</taxon>
        <taxon>Dikarya</taxon>
        <taxon>Basidiomycota</taxon>
        <taxon>Agaricomycotina</taxon>
        <taxon>Agaricomycetes</taxon>
        <taxon>Russulales</taxon>
        <taxon>Russulaceae</taxon>
        <taxon>Russula</taxon>
    </lineage>
</organism>
<comment type="caution">
    <text evidence="1">The sequence shown here is derived from an EMBL/GenBank/DDBJ whole genome shotgun (WGS) entry which is preliminary data.</text>
</comment>
<accession>A0ACC0UPK0</accession>
<keyword evidence="2" id="KW-1185">Reference proteome</keyword>
<evidence type="ECO:0000313" key="2">
    <source>
        <dbReference type="Proteomes" id="UP001207468"/>
    </source>
</evidence>
<dbReference type="EMBL" id="JAGFNK010000003">
    <property type="protein sequence ID" value="KAI9513024.1"/>
    <property type="molecule type" value="Genomic_DNA"/>
</dbReference>
<name>A0ACC0UPK0_9AGAM</name>
<sequence length="717" mass="79742">MPKNSQHSNSASRNSLRRNQACLTCRKRKLRCDAARPHCATCVKQWHAQISVPPPPGYAHPTEPQCSYDPVEGLPLAADADPIEKIRELEEQVSILTRKLRSQRGSVSPSRSRSPNHLRPPSGHPMNRSPSSGPIALSPELEPCGIAAPHPWPDTALDPNVIPLTQANLPGSQGLISSNSGGHSDPLSGLIYSGWNPDLPEPTVLEHYIDVFFKCDPCGSRIFHRPDFLACMKLPPKNPGFPHCAILHAICASASRWVSKNIITLPDGTRRDRFAEFHASKTRSYIDRTMASGEDIFAVMQACVLLSWYFYSEGRWVEIWVFAGFQTRTAIPLRLNYPGTFARHNGSSPGAYLAPPKDALELELRRRTWWMAVLFDRIVSVGGWVHGIDERDIGTELPLRGQDFETNKAVPDNPQCLFTPNVFTSHPEEYTDSFLLVIKAMMLFGKVTDFNVRANLRASAPLSRSQNPFVMPGFEELDRLVCMSFISSLPPQFRNVFSELESMYGGGGLDTDLYMVHLIPHAATITLHNPYVDFSNLQSISTSRCLEASRAIIAQHYTLASSSFDITRLHPFVTICWYLAAVVQIQLCKYFIEMGDTDREYGVWGVINVLRFAMTDYGKRSPIGTRQEKLLQGLMTEIVRMTTQQQPLEVGIPLYPFSHAGVFSKPAPGSDEDAVHMPVAPLPLSPSFEETMSPSHSSPAQSTTSPPTAEVLAWVPR</sequence>
<dbReference type="Proteomes" id="UP001207468">
    <property type="component" value="Unassembled WGS sequence"/>
</dbReference>
<evidence type="ECO:0000313" key="1">
    <source>
        <dbReference type="EMBL" id="KAI9513024.1"/>
    </source>
</evidence>
<gene>
    <name evidence="1" type="ORF">F5148DRAFT_1158153</name>
</gene>
<reference evidence="1" key="1">
    <citation type="submission" date="2021-03" db="EMBL/GenBank/DDBJ databases">
        <title>Evolutionary priming and transition to the ectomycorrhizal habit in an iconic lineage of mushroom-forming fungi: is preadaptation a requirement?</title>
        <authorList>
            <consortium name="DOE Joint Genome Institute"/>
            <person name="Looney B.P."/>
            <person name="Miyauchi S."/>
            <person name="Morin E."/>
            <person name="Drula E."/>
            <person name="Courty P.E."/>
            <person name="Chicoki N."/>
            <person name="Fauchery L."/>
            <person name="Kohler A."/>
            <person name="Kuo A."/>
            <person name="LaButti K."/>
            <person name="Pangilinan J."/>
            <person name="Lipzen A."/>
            <person name="Riley R."/>
            <person name="Andreopoulos W."/>
            <person name="He G."/>
            <person name="Johnson J."/>
            <person name="Barry K.W."/>
            <person name="Grigoriev I.V."/>
            <person name="Nagy L."/>
            <person name="Hibbett D."/>
            <person name="Henrissat B."/>
            <person name="Matheny P.B."/>
            <person name="Labbe J."/>
            <person name="Martin A.F."/>
        </authorList>
    </citation>
    <scope>NUCLEOTIDE SEQUENCE</scope>
    <source>
        <strain evidence="1">BPL698</strain>
    </source>
</reference>
<proteinExistence type="predicted"/>